<evidence type="ECO:0000259" key="7">
    <source>
        <dbReference type="SMART" id="SM00946"/>
    </source>
</evidence>
<dbReference type="InterPro" id="IPR017449">
    <property type="entry name" value="Pro-tRNA_synth_II"/>
</dbReference>
<feature type="domain" description="Proline-tRNA ligase class II C-terminal" evidence="7">
    <location>
        <begin position="301"/>
        <end position="384"/>
    </location>
</feature>
<reference evidence="8" key="2">
    <citation type="submission" date="2025-08" db="UniProtKB">
        <authorList>
            <consortium name="Ensembl"/>
        </authorList>
    </citation>
    <scope>IDENTIFICATION</scope>
</reference>
<keyword evidence="6" id="KW-0030">Aminoacyl-tRNA synthetase</keyword>
<evidence type="ECO:0000256" key="3">
    <source>
        <dbReference type="ARBA" id="ARBA00022741"/>
    </source>
</evidence>
<dbReference type="GO" id="GO:0004827">
    <property type="term" value="F:proline-tRNA ligase activity"/>
    <property type="evidence" value="ECO:0007669"/>
    <property type="project" value="UniProtKB-EC"/>
</dbReference>
<dbReference type="AlphaFoldDB" id="H2Z6K0"/>
<dbReference type="PANTHER" id="PTHR43382">
    <property type="entry name" value="PROLYL-TRNA SYNTHETASE"/>
    <property type="match status" value="1"/>
</dbReference>
<protein>
    <recommendedName>
        <fullName evidence="1">proline--tRNA ligase</fullName>
        <ecNumber evidence="1">6.1.1.15</ecNumber>
    </recommendedName>
</protein>
<dbReference type="InterPro" id="IPR004499">
    <property type="entry name" value="Pro-tRNA-ligase_IIa_arc-type"/>
</dbReference>
<keyword evidence="5" id="KW-0648">Protein biosynthesis</keyword>
<dbReference type="SUPFAM" id="SSF52954">
    <property type="entry name" value="Class II aaRS ABD-related"/>
    <property type="match status" value="1"/>
</dbReference>
<dbReference type="GO" id="GO:0006433">
    <property type="term" value="P:prolyl-tRNA aminoacylation"/>
    <property type="evidence" value="ECO:0007669"/>
    <property type="project" value="InterPro"/>
</dbReference>
<dbReference type="GeneTree" id="ENSGT00550000074815"/>
<dbReference type="FunFam" id="3.30.930.10:FF:000215">
    <property type="entry name" value="Proline--tRNA ligase cytoplasmic"/>
    <property type="match status" value="1"/>
</dbReference>
<dbReference type="EC" id="6.1.1.15" evidence="1"/>
<keyword evidence="2" id="KW-0436">Ligase</keyword>
<dbReference type="Gene3D" id="3.30.110.30">
    <property type="entry name" value="C-terminal domain of ProRS"/>
    <property type="match status" value="1"/>
</dbReference>
<evidence type="ECO:0000256" key="2">
    <source>
        <dbReference type="ARBA" id="ARBA00022598"/>
    </source>
</evidence>
<dbReference type="HOGENOM" id="CLU_001882_4_3_1"/>
<reference evidence="8" key="3">
    <citation type="submission" date="2025-09" db="UniProtKB">
        <authorList>
            <consortium name="Ensembl"/>
        </authorList>
    </citation>
    <scope>IDENTIFICATION</scope>
</reference>
<dbReference type="GO" id="GO:0005737">
    <property type="term" value="C:cytoplasm"/>
    <property type="evidence" value="ECO:0007669"/>
    <property type="project" value="InterPro"/>
</dbReference>
<proteinExistence type="predicted"/>
<dbReference type="InterPro" id="IPR045864">
    <property type="entry name" value="aa-tRNA-synth_II/BPL/LPL"/>
</dbReference>
<keyword evidence="3" id="KW-0547">Nucleotide-binding</keyword>
<dbReference type="Ensembl" id="ENSCSAVT00000013361.1">
    <property type="protein sequence ID" value="ENSCSAVP00000013212.1"/>
    <property type="gene ID" value="ENSCSAVG00000007760.1"/>
</dbReference>
<dbReference type="Gene3D" id="3.40.50.800">
    <property type="entry name" value="Anticodon-binding domain"/>
    <property type="match status" value="1"/>
</dbReference>
<dbReference type="SMART" id="SM00946">
    <property type="entry name" value="ProRS-C_1"/>
    <property type="match status" value="1"/>
</dbReference>
<name>H2Z6K0_CIOSA</name>
<evidence type="ECO:0000256" key="6">
    <source>
        <dbReference type="ARBA" id="ARBA00023146"/>
    </source>
</evidence>
<dbReference type="SUPFAM" id="SSF64586">
    <property type="entry name" value="C-terminal domain of ProRS"/>
    <property type="match status" value="1"/>
</dbReference>
<accession>H2Z6K0</accession>
<evidence type="ECO:0000256" key="4">
    <source>
        <dbReference type="ARBA" id="ARBA00022840"/>
    </source>
</evidence>
<keyword evidence="9" id="KW-1185">Reference proteome</keyword>
<dbReference type="Pfam" id="PF03129">
    <property type="entry name" value="HGTP_anticodon"/>
    <property type="match status" value="1"/>
</dbReference>
<evidence type="ECO:0000256" key="5">
    <source>
        <dbReference type="ARBA" id="ARBA00022917"/>
    </source>
</evidence>
<evidence type="ECO:0000256" key="1">
    <source>
        <dbReference type="ARBA" id="ARBA00012831"/>
    </source>
</evidence>
<evidence type="ECO:0000313" key="9">
    <source>
        <dbReference type="Proteomes" id="UP000007875"/>
    </source>
</evidence>
<dbReference type="InterPro" id="IPR004154">
    <property type="entry name" value="Anticodon-bd"/>
</dbReference>
<dbReference type="GO" id="GO:0017101">
    <property type="term" value="C:aminoacyl-tRNA synthetase multienzyme complex"/>
    <property type="evidence" value="ECO:0007669"/>
    <property type="project" value="TreeGrafter"/>
</dbReference>
<dbReference type="SUPFAM" id="SSF55681">
    <property type="entry name" value="Class II aaRS and biotin synthetases"/>
    <property type="match status" value="1"/>
</dbReference>
<dbReference type="PANTHER" id="PTHR43382:SF2">
    <property type="entry name" value="BIFUNCTIONAL GLUTAMATE_PROLINE--TRNA LIGASE"/>
    <property type="match status" value="1"/>
</dbReference>
<dbReference type="FunFam" id="3.30.110.30:FF:000001">
    <property type="entry name" value="Bifunctional glutamate/proline--tRNA ligase"/>
    <property type="match status" value="1"/>
</dbReference>
<keyword evidence="4" id="KW-0067">ATP-binding</keyword>
<dbReference type="Gene3D" id="3.30.930.10">
    <property type="entry name" value="Bira Bifunctional Protein, Domain 2"/>
    <property type="match status" value="1"/>
</dbReference>
<reference evidence="9" key="1">
    <citation type="submission" date="2003-08" db="EMBL/GenBank/DDBJ databases">
        <authorList>
            <person name="Birren B."/>
            <person name="Nusbaum C."/>
            <person name="Abebe A."/>
            <person name="Abouelleil A."/>
            <person name="Adekoya E."/>
            <person name="Ait-zahra M."/>
            <person name="Allen N."/>
            <person name="Allen T."/>
            <person name="An P."/>
            <person name="Anderson M."/>
            <person name="Anderson S."/>
            <person name="Arachchi H."/>
            <person name="Armbruster J."/>
            <person name="Bachantsang P."/>
            <person name="Baldwin J."/>
            <person name="Barry A."/>
            <person name="Bayul T."/>
            <person name="Blitshsteyn B."/>
            <person name="Bloom T."/>
            <person name="Blye J."/>
            <person name="Boguslavskiy L."/>
            <person name="Borowsky M."/>
            <person name="Boukhgalter B."/>
            <person name="Brunache A."/>
            <person name="Butler J."/>
            <person name="Calixte N."/>
            <person name="Calvo S."/>
            <person name="Camarata J."/>
            <person name="Campo K."/>
            <person name="Chang J."/>
            <person name="Cheshatsang Y."/>
            <person name="Citroen M."/>
            <person name="Collymore A."/>
            <person name="Considine T."/>
            <person name="Cook A."/>
            <person name="Cooke P."/>
            <person name="Corum B."/>
            <person name="Cuomo C."/>
            <person name="David R."/>
            <person name="Dawoe T."/>
            <person name="Degray S."/>
            <person name="Dodge S."/>
            <person name="Dooley K."/>
            <person name="Dorje P."/>
            <person name="Dorjee K."/>
            <person name="Dorris L."/>
            <person name="Duffey N."/>
            <person name="Dupes A."/>
            <person name="Elkins T."/>
            <person name="Engels R."/>
            <person name="Erickson J."/>
            <person name="Farina A."/>
            <person name="Faro S."/>
            <person name="Ferreira P."/>
            <person name="Fischer H."/>
            <person name="Fitzgerald M."/>
            <person name="Foley K."/>
            <person name="Gage D."/>
            <person name="Galagan J."/>
            <person name="Gearin G."/>
            <person name="Gnerre S."/>
            <person name="Gnirke A."/>
            <person name="Goyette A."/>
            <person name="Graham J."/>
            <person name="Grandbois E."/>
            <person name="Gyaltsen K."/>
            <person name="Hafez N."/>
            <person name="Hagopian D."/>
            <person name="Hagos B."/>
            <person name="Hall J."/>
            <person name="Hatcher B."/>
            <person name="Heller A."/>
            <person name="Higgins H."/>
            <person name="Honan T."/>
            <person name="Horn A."/>
            <person name="Houde N."/>
            <person name="Hughes L."/>
            <person name="Hulme W."/>
            <person name="Husby E."/>
            <person name="Iliev I."/>
            <person name="Jaffe D."/>
            <person name="Jones C."/>
            <person name="Kamal M."/>
            <person name="Kamat A."/>
            <person name="Kamvysselis M."/>
            <person name="Karlsson E."/>
            <person name="Kells C."/>
            <person name="Kieu A."/>
            <person name="Kisner P."/>
            <person name="Kodira C."/>
            <person name="Kulbokas E."/>
            <person name="Labutti K."/>
            <person name="Lama D."/>
            <person name="Landers T."/>
            <person name="Leger J."/>
            <person name="Levine S."/>
            <person name="Lewis D."/>
            <person name="Lewis T."/>
            <person name="Lindblad-toh K."/>
            <person name="Liu X."/>
            <person name="Lokyitsang T."/>
            <person name="Lokyitsang Y."/>
            <person name="Lucien O."/>
            <person name="Lui A."/>
            <person name="Ma L.J."/>
            <person name="Mabbitt R."/>
            <person name="Macdonald J."/>
            <person name="Maclean C."/>
            <person name="Major J."/>
            <person name="Manning J."/>
            <person name="Marabella R."/>
            <person name="Maru K."/>
            <person name="Matthews C."/>
            <person name="Mauceli E."/>
            <person name="Mccarthy M."/>
            <person name="Mcdonough S."/>
            <person name="Mcghee T."/>
            <person name="Meldrim J."/>
            <person name="Meneus L."/>
            <person name="Mesirov J."/>
            <person name="Mihalev A."/>
            <person name="Mihova T."/>
            <person name="Mikkelsen T."/>
            <person name="Mlenga V."/>
            <person name="Moru K."/>
            <person name="Mozes J."/>
            <person name="Mulrain L."/>
            <person name="Munson G."/>
            <person name="Naylor J."/>
            <person name="Newes C."/>
            <person name="Nguyen C."/>
            <person name="Nguyen N."/>
            <person name="Nguyen T."/>
            <person name="Nicol R."/>
            <person name="Nielsen C."/>
            <person name="Nizzari M."/>
            <person name="Norbu C."/>
            <person name="Norbu N."/>
            <person name="O'donnell P."/>
            <person name="Okoawo O."/>
            <person name="O'leary S."/>
            <person name="Omotosho B."/>
            <person name="O'neill K."/>
            <person name="Osman S."/>
            <person name="Parker S."/>
            <person name="Perrin D."/>
            <person name="Phunkhang P."/>
            <person name="Piqani B."/>
            <person name="Purcell S."/>
            <person name="Rachupka T."/>
            <person name="Ramasamy U."/>
            <person name="Rameau R."/>
            <person name="Ray V."/>
            <person name="Raymond C."/>
            <person name="Retta R."/>
            <person name="Richardson S."/>
            <person name="Rise C."/>
            <person name="Rodriguez J."/>
            <person name="Rogers J."/>
            <person name="Rogov P."/>
            <person name="Rutman M."/>
            <person name="Schupbach R."/>
            <person name="Seaman C."/>
            <person name="Settipalli S."/>
            <person name="Sharpe T."/>
            <person name="Sheridan J."/>
            <person name="Sherpa N."/>
            <person name="Shi J."/>
            <person name="Smirnov S."/>
            <person name="Smith C."/>
            <person name="Sougnez C."/>
            <person name="Spencer B."/>
            <person name="Stalker J."/>
            <person name="Stange-thomann N."/>
            <person name="Stavropoulos S."/>
            <person name="Stetson K."/>
            <person name="Stone C."/>
            <person name="Stone S."/>
            <person name="Stubbs M."/>
            <person name="Talamas J."/>
            <person name="Tchuinga P."/>
            <person name="Tenzing P."/>
            <person name="Tesfaye S."/>
            <person name="Theodore J."/>
            <person name="Thoulutsang Y."/>
            <person name="Topham K."/>
            <person name="Towey S."/>
            <person name="Tsamla T."/>
            <person name="Tsomo N."/>
            <person name="Vallee D."/>
            <person name="Vassiliev H."/>
            <person name="Venkataraman V."/>
            <person name="Vinson J."/>
            <person name="Vo A."/>
            <person name="Wade C."/>
            <person name="Wang S."/>
            <person name="Wangchuk T."/>
            <person name="Wangdi T."/>
            <person name="Whittaker C."/>
            <person name="Wilkinson J."/>
            <person name="Wu Y."/>
            <person name="Wyman D."/>
            <person name="Yadav S."/>
            <person name="Yang S."/>
            <person name="Yang X."/>
            <person name="Yeager S."/>
            <person name="Yee E."/>
            <person name="Young G."/>
            <person name="Zainoun J."/>
            <person name="Zembeck L."/>
            <person name="Zimmer A."/>
            <person name="Zody M."/>
            <person name="Lander E."/>
        </authorList>
    </citation>
    <scope>NUCLEOTIDE SEQUENCE [LARGE SCALE GENOMIC DNA]</scope>
</reference>
<dbReference type="InterPro" id="IPR036621">
    <property type="entry name" value="Anticodon-bd_dom_sf"/>
</dbReference>
<dbReference type="CDD" id="cd00862">
    <property type="entry name" value="ProRS_anticodon_zinc"/>
    <property type="match status" value="1"/>
</dbReference>
<dbReference type="FunFam" id="3.40.50.800:FF:000005">
    <property type="entry name" value="bifunctional glutamate/proline--tRNA ligase"/>
    <property type="match status" value="1"/>
</dbReference>
<sequence>MQSGSNLTEICPSDTTSGVILCAGSSSIHSHSFELASSSGRKVILRSLIKLTHRRKVLQILELYAQVYEDLLAIPVVCGRKTEKEKFAGGDYTTTVEAFISASGRGIQGATSHHLGQNFSKMFDISFEDPNQPGEKCFAYQNSWGITTRTIGVMVMVHGDDKGLVLPPKVANIQVVVIPCGVTASMSDADKQTLHSKCEEYVAKLKAVGVRVKGDTRDNYSPGWKFNHWELKGVPIRLEVGPRDLKQQQCVVVLRHNGAKSTIPDADVSTSIPELLDTVQKEMKAKAVTDLSNNMMVADTWEDFLKFLDQGKIIQAPFCLEGPAEDWIKTNSARDQDLVAGAPSMGAKSLCIPFKPLKELAPGQMCISGNGKPAKAYCLFGRSY</sequence>
<dbReference type="Proteomes" id="UP000007875">
    <property type="component" value="Unassembled WGS sequence"/>
</dbReference>
<dbReference type="Pfam" id="PF09180">
    <property type="entry name" value="ProRS-C_1"/>
    <property type="match status" value="1"/>
</dbReference>
<dbReference type="InterPro" id="IPR016061">
    <property type="entry name" value="Pro-tRNA_ligase_II_C"/>
</dbReference>
<dbReference type="GO" id="GO:0005524">
    <property type="term" value="F:ATP binding"/>
    <property type="evidence" value="ECO:0007669"/>
    <property type="project" value="UniProtKB-KW"/>
</dbReference>
<organism evidence="8 9">
    <name type="scientific">Ciona savignyi</name>
    <name type="common">Pacific transparent sea squirt</name>
    <dbReference type="NCBI Taxonomy" id="51511"/>
    <lineage>
        <taxon>Eukaryota</taxon>
        <taxon>Metazoa</taxon>
        <taxon>Chordata</taxon>
        <taxon>Tunicata</taxon>
        <taxon>Ascidiacea</taxon>
        <taxon>Phlebobranchia</taxon>
        <taxon>Cionidae</taxon>
        <taxon>Ciona</taxon>
    </lineage>
</organism>
<evidence type="ECO:0000313" key="8">
    <source>
        <dbReference type="Ensembl" id="ENSCSAVP00000013212.1"/>
    </source>
</evidence>